<evidence type="ECO:0000256" key="4">
    <source>
        <dbReference type="ARBA" id="ARBA00035281"/>
    </source>
</evidence>
<dbReference type="InterPro" id="IPR036919">
    <property type="entry name" value="Ribo_uL30_ferredoxin-like_sf"/>
</dbReference>
<dbReference type="InterPro" id="IPR005996">
    <property type="entry name" value="Ribosomal_uL30_bac-type"/>
</dbReference>
<evidence type="ECO:0000256" key="2">
    <source>
        <dbReference type="ARBA" id="ARBA00022980"/>
    </source>
</evidence>
<dbReference type="GO" id="GO:0005739">
    <property type="term" value="C:mitochondrion"/>
    <property type="evidence" value="ECO:0007669"/>
    <property type="project" value="TreeGrafter"/>
</dbReference>
<comment type="caution">
    <text evidence="6">The sequence shown here is derived from an EMBL/GenBank/DDBJ whole genome shotgun (WGS) entry which is preliminary data.</text>
</comment>
<dbReference type="AlphaFoldDB" id="A0A9P6ND36"/>
<dbReference type="SUPFAM" id="SSF55129">
    <property type="entry name" value="Ribosomal protein L30p/L7e"/>
    <property type="match status" value="1"/>
</dbReference>
<dbReference type="GO" id="GO:0003735">
    <property type="term" value="F:structural constituent of ribosome"/>
    <property type="evidence" value="ECO:0007669"/>
    <property type="project" value="InterPro"/>
</dbReference>
<dbReference type="PANTHER" id="PTHR15892:SF2">
    <property type="entry name" value="LARGE RIBOSOMAL SUBUNIT PROTEIN UL30M"/>
    <property type="match status" value="1"/>
</dbReference>
<protein>
    <recommendedName>
        <fullName evidence="4">Large ribosomal subunit protein uL30m</fullName>
    </recommendedName>
</protein>
<dbReference type="HAMAP" id="MF_01371_B">
    <property type="entry name" value="Ribosomal_uL30_B"/>
    <property type="match status" value="1"/>
</dbReference>
<keyword evidence="7" id="KW-1185">Reference proteome</keyword>
<dbReference type="GO" id="GO:0006412">
    <property type="term" value="P:translation"/>
    <property type="evidence" value="ECO:0007669"/>
    <property type="project" value="InterPro"/>
</dbReference>
<sequence length="175" mass="19865">MLPVTTIITGSCQFRLTCQAFSRLGISRYEHGNRKSTSLRALGRFYQSTQAACIPLTSSSSQLATQKIQEDKKPFRDSSEETRKTTHYRITLFRSAIGLPKPKRDTLASLGLKKRMQTVYHRHSPDMAGLILNVKELLKVENVTEAEMKLGLKSSRRLLGDDRGYRLLYNARDLS</sequence>
<dbReference type="OrthoDB" id="509901at2759"/>
<keyword evidence="3" id="KW-0687">Ribonucleoprotein</keyword>
<proteinExistence type="inferred from homology"/>
<gene>
    <name evidence="6" type="ORF">CROQUDRAFT_185055</name>
</gene>
<evidence type="ECO:0000313" key="7">
    <source>
        <dbReference type="Proteomes" id="UP000886653"/>
    </source>
</evidence>
<keyword evidence="2" id="KW-0689">Ribosomal protein</keyword>
<evidence type="ECO:0000256" key="3">
    <source>
        <dbReference type="ARBA" id="ARBA00023274"/>
    </source>
</evidence>
<dbReference type="PANTHER" id="PTHR15892">
    <property type="entry name" value="MITOCHONDRIAL RIBOSOMAL PROTEIN L30"/>
    <property type="match status" value="1"/>
</dbReference>
<dbReference type="CDD" id="cd01658">
    <property type="entry name" value="Ribosomal_L30"/>
    <property type="match status" value="1"/>
</dbReference>
<feature type="domain" description="Large ribosomal subunit protein uL30-like ferredoxin-like fold" evidence="5">
    <location>
        <begin position="88"/>
        <end position="137"/>
    </location>
</feature>
<organism evidence="6 7">
    <name type="scientific">Cronartium quercuum f. sp. fusiforme G11</name>
    <dbReference type="NCBI Taxonomy" id="708437"/>
    <lineage>
        <taxon>Eukaryota</taxon>
        <taxon>Fungi</taxon>
        <taxon>Dikarya</taxon>
        <taxon>Basidiomycota</taxon>
        <taxon>Pucciniomycotina</taxon>
        <taxon>Pucciniomycetes</taxon>
        <taxon>Pucciniales</taxon>
        <taxon>Coleosporiaceae</taxon>
        <taxon>Cronartium</taxon>
    </lineage>
</organism>
<dbReference type="Gene3D" id="3.30.1390.20">
    <property type="entry name" value="Ribosomal protein L30, ferredoxin-like fold domain"/>
    <property type="match status" value="1"/>
</dbReference>
<dbReference type="NCBIfam" id="TIGR01308">
    <property type="entry name" value="rpmD_bact"/>
    <property type="match status" value="1"/>
</dbReference>
<comment type="similarity">
    <text evidence="1">Belongs to the universal ribosomal protein uL30 family.</text>
</comment>
<dbReference type="InterPro" id="IPR016082">
    <property type="entry name" value="Ribosomal_uL30_ferredoxin-like"/>
</dbReference>
<accession>A0A9P6ND36</accession>
<evidence type="ECO:0000256" key="1">
    <source>
        <dbReference type="ARBA" id="ARBA00007594"/>
    </source>
</evidence>
<dbReference type="Pfam" id="PF00327">
    <property type="entry name" value="Ribosomal_L30"/>
    <property type="match status" value="1"/>
</dbReference>
<dbReference type="GO" id="GO:0015934">
    <property type="term" value="C:large ribosomal subunit"/>
    <property type="evidence" value="ECO:0007669"/>
    <property type="project" value="InterPro"/>
</dbReference>
<dbReference type="Proteomes" id="UP000886653">
    <property type="component" value="Unassembled WGS sequence"/>
</dbReference>
<reference evidence="6" key="1">
    <citation type="submission" date="2013-11" db="EMBL/GenBank/DDBJ databases">
        <title>Genome sequence of the fusiform rust pathogen reveals effectors for host alternation and coevolution with pine.</title>
        <authorList>
            <consortium name="DOE Joint Genome Institute"/>
            <person name="Smith K."/>
            <person name="Pendleton A."/>
            <person name="Kubisiak T."/>
            <person name="Anderson C."/>
            <person name="Salamov A."/>
            <person name="Aerts A."/>
            <person name="Riley R."/>
            <person name="Clum A."/>
            <person name="Lindquist E."/>
            <person name="Ence D."/>
            <person name="Campbell M."/>
            <person name="Kronenberg Z."/>
            <person name="Feau N."/>
            <person name="Dhillon B."/>
            <person name="Hamelin R."/>
            <person name="Burleigh J."/>
            <person name="Smith J."/>
            <person name="Yandell M."/>
            <person name="Nelson C."/>
            <person name="Grigoriev I."/>
            <person name="Davis J."/>
        </authorList>
    </citation>
    <scope>NUCLEOTIDE SEQUENCE</scope>
    <source>
        <strain evidence="6">G11</strain>
    </source>
</reference>
<name>A0A9P6ND36_9BASI</name>
<dbReference type="EMBL" id="MU167320">
    <property type="protein sequence ID" value="KAG0143382.1"/>
    <property type="molecule type" value="Genomic_DNA"/>
</dbReference>
<evidence type="ECO:0000313" key="6">
    <source>
        <dbReference type="EMBL" id="KAG0143382.1"/>
    </source>
</evidence>
<evidence type="ECO:0000259" key="5">
    <source>
        <dbReference type="Pfam" id="PF00327"/>
    </source>
</evidence>